<evidence type="ECO:0000256" key="1">
    <source>
        <dbReference type="SAM" id="Phobius"/>
    </source>
</evidence>
<gene>
    <name evidence="2" type="ORF">IPJ27_06740</name>
</gene>
<evidence type="ECO:0000313" key="3">
    <source>
        <dbReference type="Proteomes" id="UP000697998"/>
    </source>
</evidence>
<name>A0A935UF04_9PROT</name>
<proteinExistence type="predicted"/>
<dbReference type="AlphaFoldDB" id="A0A935UF04"/>
<dbReference type="Proteomes" id="UP000697998">
    <property type="component" value="Unassembled WGS sequence"/>
</dbReference>
<accession>A0A935UF04</accession>
<dbReference type="EMBL" id="JADJMH010000005">
    <property type="protein sequence ID" value="MBK7674481.1"/>
    <property type="molecule type" value="Genomic_DNA"/>
</dbReference>
<keyword evidence="1" id="KW-1133">Transmembrane helix</keyword>
<reference evidence="2 3" key="1">
    <citation type="submission" date="2020-10" db="EMBL/GenBank/DDBJ databases">
        <title>Connecting structure to function with the recovery of over 1000 high-quality activated sludge metagenome-assembled genomes encoding full-length rRNA genes using long-read sequencing.</title>
        <authorList>
            <person name="Singleton C.M."/>
            <person name="Petriglieri F."/>
            <person name="Kristensen J.M."/>
            <person name="Kirkegaard R.H."/>
            <person name="Michaelsen T.Y."/>
            <person name="Andersen M.H."/>
            <person name="Karst S.M."/>
            <person name="Dueholm M.S."/>
            <person name="Nielsen P.H."/>
            <person name="Albertsen M."/>
        </authorList>
    </citation>
    <scope>NUCLEOTIDE SEQUENCE [LARGE SCALE GENOMIC DNA]</scope>
    <source>
        <strain evidence="2">EsbW_18-Q3-R4-48_BATAC.285</strain>
    </source>
</reference>
<comment type="caution">
    <text evidence="2">The sequence shown here is derived from an EMBL/GenBank/DDBJ whole genome shotgun (WGS) entry which is preliminary data.</text>
</comment>
<protein>
    <submittedName>
        <fullName evidence="2">Uncharacterized protein</fullName>
    </submittedName>
</protein>
<keyword evidence="1" id="KW-0472">Membrane</keyword>
<sequence length="75" mass="8812">MNWFTNQKIWVRLVATIWAMLFLLLSAMIIWAYVEQKANAETQAQDFAGSVHQMTMASPYRHDDHRFDRATRALP</sequence>
<organism evidence="2 3">
    <name type="scientific">Candidatus Accumulibacter proximus</name>
    <dbReference type="NCBI Taxonomy" id="2954385"/>
    <lineage>
        <taxon>Bacteria</taxon>
        <taxon>Pseudomonadati</taxon>
        <taxon>Pseudomonadota</taxon>
        <taxon>Betaproteobacteria</taxon>
        <taxon>Candidatus Accumulibacter</taxon>
    </lineage>
</organism>
<feature type="transmembrane region" description="Helical" evidence="1">
    <location>
        <begin position="9"/>
        <end position="34"/>
    </location>
</feature>
<evidence type="ECO:0000313" key="2">
    <source>
        <dbReference type="EMBL" id="MBK7674481.1"/>
    </source>
</evidence>
<keyword evidence="1" id="KW-0812">Transmembrane</keyword>